<protein>
    <submittedName>
        <fullName evidence="1">Uncharacterized protein</fullName>
    </submittedName>
</protein>
<dbReference type="Proteomes" id="UP000048926">
    <property type="component" value="Unassembled WGS sequence"/>
</dbReference>
<evidence type="ECO:0000313" key="2">
    <source>
        <dbReference type="Proteomes" id="UP000048926"/>
    </source>
</evidence>
<dbReference type="PROSITE" id="PS51257">
    <property type="entry name" value="PROKAR_LIPOPROTEIN"/>
    <property type="match status" value="1"/>
</dbReference>
<proteinExistence type="predicted"/>
<reference evidence="2" key="1">
    <citation type="submission" date="2015-07" db="EMBL/GenBank/DDBJ databases">
        <authorList>
            <person name="Rodrigo-Torres Lidia"/>
            <person name="Arahal R.David."/>
        </authorList>
    </citation>
    <scope>NUCLEOTIDE SEQUENCE [LARGE SCALE GENOMIC DNA]</scope>
    <source>
        <strain evidence="2">CECT 4801</strain>
    </source>
</reference>
<dbReference type="AlphaFoldDB" id="A0A0M6XYK6"/>
<dbReference type="RefSeq" id="WP_145903452.1">
    <property type="nucleotide sequence ID" value="NZ_CXST01000001.1"/>
</dbReference>
<dbReference type="OrthoDB" id="7844257at2"/>
<gene>
    <name evidence="1" type="ORF">LAL4801_00994</name>
</gene>
<dbReference type="EMBL" id="CXST01000001">
    <property type="protein sequence ID" value="CTQ42563.1"/>
    <property type="molecule type" value="Genomic_DNA"/>
</dbReference>
<name>A0A0M6XYK6_9HYPH</name>
<evidence type="ECO:0000313" key="1">
    <source>
        <dbReference type="EMBL" id="CTQ42563.1"/>
    </source>
</evidence>
<organism evidence="1 2">
    <name type="scientific">Roseibium aggregatum</name>
    <dbReference type="NCBI Taxonomy" id="187304"/>
    <lineage>
        <taxon>Bacteria</taxon>
        <taxon>Pseudomonadati</taxon>
        <taxon>Pseudomonadota</taxon>
        <taxon>Alphaproteobacteria</taxon>
        <taxon>Hyphomicrobiales</taxon>
        <taxon>Stappiaceae</taxon>
        <taxon>Roseibium</taxon>
    </lineage>
</organism>
<sequence length="353" mass="38804">MRFKKGFAVALCFGLLACSDNVPSGDPQSGLKRDMRGYKASPGVLVAEDGTPHWIQSAVTGYKETTLDTDLPAKVVMQQPTAFCRFRKPNLGEYIGNVHVGTGNMHAPIYTWSKTKIRERAQKLAENAQKPADDPRKIRVDTMVLSAKDDSFPVVDVVVTETEKPVYLILQNEFGKILWNIHLAPGARISHVVALGVGDIAFANLDPEVPVEMAGARTLRSCGVQPWRKMQDHWLFARNAKENPSLHEEPVAKNKAAYRKYDSWFKSAFGIRSEQNLAGVERSTHVLVGPLPEDLDDRIPFRPLGGSLVIMTPVENIAIAGKSGYEDKAMAQIRPLVDKALGRDSTANSNSGS</sequence>
<keyword evidence="2" id="KW-1185">Reference proteome</keyword>
<accession>A0A0M6XYK6</accession>